<gene>
    <name evidence="13" type="ORF">ACFSJD_00270</name>
</gene>
<dbReference type="InterPro" id="IPR044492">
    <property type="entry name" value="P_typ_ATPase_HD_dom"/>
</dbReference>
<feature type="transmembrane region" description="Helical" evidence="11">
    <location>
        <begin position="807"/>
        <end position="825"/>
    </location>
</feature>
<proteinExistence type="inferred from homology"/>
<dbReference type="RefSeq" id="WP_344724644.1">
    <property type="nucleotide sequence ID" value="NZ_BAAAUS010000027.1"/>
</dbReference>
<feature type="transmembrane region" description="Helical" evidence="11">
    <location>
        <begin position="846"/>
        <end position="866"/>
    </location>
</feature>
<dbReference type="InterPro" id="IPR023214">
    <property type="entry name" value="HAD_sf"/>
</dbReference>
<accession>A0ABW4EML6</accession>
<dbReference type="PRINTS" id="PR00119">
    <property type="entry name" value="CATATPASE"/>
</dbReference>
<dbReference type="InterPro" id="IPR006068">
    <property type="entry name" value="ATPase_P-typ_cation-transptr_C"/>
</dbReference>
<keyword evidence="5" id="KW-0067">ATP-binding</keyword>
<dbReference type="Gene3D" id="2.70.150.10">
    <property type="entry name" value="Calcium-transporting ATPase, cytoplasmic transduction domain A"/>
    <property type="match status" value="1"/>
</dbReference>
<dbReference type="InterPro" id="IPR023298">
    <property type="entry name" value="ATPase_P-typ_TM_dom_sf"/>
</dbReference>
<keyword evidence="8 11" id="KW-0472">Membrane</keyword>
<dbReference type="Gene3D" id="3.40.1110.10">
    <property type="entry name" value="Calcium-transporting ATPase, cytoplasmic domain N"/>
    <property type="match status" value="1"/>
</dbReference>
<dbReference type="SUPFAM" id="SSF81653">
    <property type="entry name" value="Calcium ATPase, transduction domain A"/>
    <property type="match status" value="1"/>
</dbReference>
<evidence type="ECO:0000259" key="12">
    <source>
        <dbReference type="SMART" id="SM00831"/>
    </source>
</evidence>
<feature type="transmembrane region" description="Helical" evidence="11">
    <location>
        <begin position="734"/>
        <end position="752"/>
    </location>
</feature>
<dbReference type="SMART" id="SM00831">
    <property type="entry name" value="Cation_ATPase_N"/>
    <property type="match status" value="1"/>
</dbReference>
<evidence type="ECO:0000313" key="14">
    <source>
        <dbReference type="Proteomes" id="UP001597114"/>
    </source>
</evidence>
<keyword evidence="7 11" id="KW-1133">Transmembrane helix</keyword>
<comment type="similarity">
    <text evidence="2">Belongs to the cation transport ATPase (P-type) (TC 3.A.3) family. Type IIA subfamily.</text>
</comment>
<comment type="caution">
    <text evidence="13">The sequence shown here is derived from an EMBL/GenBank/DDBJ whole genome shotgun (WGS) entry which is preliminary data.</text>
</comment>
<dbReference type="Pfam" id="PF13246">
    <property type="entry name" value="Cation_ATPase"/>
    <property type="match status" value="1"/>
</dbReference>
<dbReference type="Pfam" id="PF00690">
    <property type="entry name" value="Cation_ATPase_N"/>
    <property type="match status" value="1"/>
</dbReference>
<dbReference type="Gene3D" id="1.20.1110.10">
    <property type="entry name" value="Calcium-transporting ATPase, transmembrane domain"/>
    <property type="match status" value="1"/>
</dbReference>
<dbReference type="InterPro" id="IPR023299">
    <property type="entry name" value="ATPase_P-typ_cyto_dom_N"/>
</dbReference>
<dbReference type="Pfam" id="PF00122">
    <property type="entry name" value="E1-E2_ATPase"/>
    <property type="match status" value="1"/>
</dbReference>
<keyword evidence="14" id="KW-1185">Reference proteome</keyword>
<dbReference type="Pfam" id="PF08282">
    <property type="entry name" value="Hydrolase_3"/>
    <property type="match status" value="1"/>
</dbReference>
<dbReference type="PROSITE" id="PS00154">
    <property type="entry name" value="ATPASE_E1_E2"/>
    <property type="match status" value="1"/>
</dbReference>
<dbReference type="SFLD" id="SFLDG00002">
    <property type="entry name" value="C1.7:_P-type_atpase_like"/>
    <property type="match status" value="1"/>
</dbReference>
<dbReference type="Pfam" id="PF00689">
    <property type="entry name" value="Cation_ATPase_C"/>
    <property type="match status" value="1"/>
</dbReference>
<evidence type="ECO:0000256" key="5">
    <source>
        <dbReference type="ARBA" id="ARBA00022840"/>
    </source>
</evidence>
<sequence length="915" mass="96499">MTGPVRSAPETGSADREEWYARSPDAVAEAVGVDPGTGLSSATAAERLRANGPNALPEERRKPGWQRFLEQYRSYMQIILIAAAVVSAVIAEWGTALLLVVLTVLNAVVGLRQEGKAESAMNALRSMMKATARVRRDGDAAEIPAEQVVVGDVVLIAAGDQVPADGRIVDASALQIDESSLTGESTPAAKDARTIDGSRLGPGDQTNMAFMNTPVTHGGGAMIVTGTGSATELGRISAMLSATAREKSPLTRELDRLTLWIAAAAGITMVVMFVLGRTRGEAWDVLFISAVALAIAAIPEALPTVTQMILSLGGVDLAKRNAIVKELPSVETLAFTSAINSDKTGTLTMNQMTAAEVVTPSDRYTVSGTGYNLEGKVHHAVGTAPSVEAAVLPYLVASDAQLVDGRVVGDPTEGALLVLAHKAGLDTDATREKLPRLATLPFDPTYKLMATFVSATDATGRPVVRCFVKGAAPAVMARAATALCADGSIPWDGGLKDRMNAHMNRMEQDGRRVMAAAVRDVDPAAFDPDGDLLACVRDLEVTSLVGMVDPPRDESKGAVASAQAANIRVRMVTGDDVTTGAAIADQLGIPGEAVLGAEFAALPEHVRLARIDEIGVVGRVAPEHKVLLVDTLKKKGDVVAMTGDGVNDAPAIKAADIGIAMGTGTEVAKNAGRMILSDDNFATIVFAVEQGRKIYDNLTKYIRFVLILLVVFVLTFLGASLLNIAAGEPFTPAQVLWIHFFVNAAFGFALGFDRETPGLMRMQPRPRGQSVLTPSLMITVGLTGLAIAVGLLGLIVVGTSLYGDLEIGRSIAFTSFALCLVVAALECRSETETVLTTSTFDSKQMNWAIFAEVVLAVLVTQMDGFQRLLGTTDINVRQFLWALVPPVGLLILWEAGKLVARRSGRRTTEHRPAAA</sequence>
<evidence type="ECO:0000313" key="13">
    <source>
        <dbReference type="EMBL" id="MFD1515898.1"/>
    </source>
</evidence>
<keyword evidence="3 11" id="KW-0812">Transmembrane</keyword>
<evidence type="ECO:0000256" key="2">
    <source>
        <dbReference type="ARBA" id="ARBA00005675"/>
    </source>
</evidence>
<dbReference type="Gene3D" id="3.40.50.1000">
    <property type="entry name" value="HAD superfamily/HAD-like"/>
    <property type="match status" value="1"/>
</dbReference>
<dbReference type="SFLD" id="SFLDF00027">
    <property type="entry name" value="p-type_atpase"/>
    <property type="match status" value="1"/>
</dbReference>
<feature type="transmembrane region" description="Helical" evidence="11">
    <location>
        <begin position="772"/>
        <end position="795"/>
    </location>
</feature>
<evidence type="ECO:0000256" key="6">
    <source>
        <dbReference type="ARBA" id="ARBA00022967"/>
    </source>
</evidence>
<keyword evidence="6" id="KW-1278">Translocase</keyword>
<evidence type="ECO:0000256" key="7">
    <source>
        <dbReference type="ARBA" id="ARBA00022989"/>
    </source>
</evidence>
<dbReference type="PANTHER" id="PTHR43294:SF20">
    <property type="entry name" value="P-TYPE ATPASE"/>
    <property type="match status" value="1"/>
</dbReference>
<feature type="transmembrane region" description="Helical" evidence="11">
    <location>
        <begin position="701"/>
        <end position="722"/>
    </location>
</feature>
<organism evidence="13 14">
    <name type="scientific">Pseudonocardia yunnanensis</name>
    <dbReference type="NCBI Taxonomy" id="58107"/>
    <lineage>
        <taxon>Bacteria</taxon>
        <taxon>Bacillati</taxon>
        <taxon>Actinomycetota</taxon>
        <taxon>Actinomycetes</taxon>
        <taxon>Pseudonocardiales</taxon>
        <taxon>Pseudonocardiaceae</taxon>
        <taxon>Pseudonocardia</taxon>
    </lineage>
</organism>
<dbReference type="SUPFAM" id="SSF56784">
    <property type="entry name" value="HAD-like"/>
    <property type="match status" value="1"/>
</dbReference>
<dbReference type="PANTHER" id="PTHR43294">
    <property type="entry name" value="SODIUM/POTASSIUM-TRANSPORTING ATPASE SUBUNIT ALPHA"/>
    <property type="match status" value="1"/>
</dbReference>
<dbReference type="InterPro" id="IPR059000">
    <property type="entry name" value="ATPase_P-type_domA"/>
</dbReference>
<dbReference type="PRINTS" id="PR00120">
    <property type="entry name" value="HATPASE"/>
</dbReference>
<evidence type="ECO:0000256" key="11">
    <source>
        <dbReference type="SAM" id="Phobius"/>
    </source>
</evidence>
<dbReference type="InterPro" id="IPR008250">
    <property type="entry name" value="ATPase_P-typ_transduc_dom_A_sf"/>
</dbReference>
<feature type="transmembrane region" description="Helical" evidence="11">
    <location>
        <begin position="78"/>
        <end position="111"/>
    </location>
</feature>
<comment type="subcellular location">
    <subcellularLocation>
        <location evidence="1">Cell membrane</location>
        <topology evidence="1">Multi-pass membrane protein</topology>
    </subcellularLocation>
</comment>
<dbReference type="NCBIfam" id="TIGR01494">
    <property type="entry name" value="ATPase_P-type"/>
    <property type="match status" value="2"/>
</dbReference>
<dbReference type="InterPro" id="IPR004014">
    <property type="entry name" value="ATPase_P-typ_cation-transptr_N"/>
</dbReference>
<evidence type="ECO:0000256" key="4">
    <source>
        <dbReference type="ARBA" id="ARBA00022741"/>
    </source>
</evidence>
<feature type="domain" description="Cation-transporting P-type ATPase N-terminal" evidence="12">
    <location>
        <begin position="18"/>
        <end position="92"/>
    </location>
</feature>
<comment type="catalytic activity">
    <reaction evidence="9">
        <text>ATP + H2O = ADP + phosphate + H(+)</text>
        <dbReference type="Rhea" id="RHEA:13065"/>
        <dbReference type="ChEBI" id="CHEBI:15377"/>
        <dbReference type="ChEBI" id="CHEBI:15378"/>
        <dbReference type="ChEBI" id="CHEBI:30616"/>
        <dbReference type="ChEBI" id="CHEBI:43474"/>
        <dbReference type="ChEBI" id="CHEBI:456216"/>
    </reaction>
</comment>
<feature type="transmembrane region" description="Helical" evidence="11">
    <location>
        <begin position="282"/>
        <end position="302"/>
    </location>
</feature>
<dbReference type="InterPro" id="IPR050510">
    <property type="entry name" value="Cation_transp_ATPase_P-type"/>
</dbReference>
<dbReference type="SUPFAM" id="SSF81660">
    <property type="entry name" value="Metal cation-transporting ATPase, ATP-binding domain N"/>
    <property type="match status" value="1"/>
</dbReference>
<keyword evidence="4" id="KW-0547">Nucleotide-binding</keyword>
<protein>
    <submittedName>
        <fullName evidence="13">Cation-translocating P-type ATPase</fullName>
    </submittedName>
</protein>
<dbReference type="Proteomes" id="UP001597114">
    <property type="component" value="Unassembled WGS sequence"/>
</dbReference>
<name>A0ABW4EML6_9PSEU</name>
<feature type="region of interest" description="Disordered" evidence="10">
    <location>
        <begin position="180"/>
        <end position="206"/>
    </location>
</feature>
<dbReference type="EMBL" id="JBHUCO010000001">
    <property type="protein sequence ID" value="MFD1515898.1"/>
    <property type="molecule type" value="Genomic_DNA"/>
</dbReference>
<dbReference type="InterPro" id="IPR001757">
    <property type="entry name" value="P_typ_ATPase"/>
</dbReference>
<dbReference type="InterPro" id="IPR018303">
    <property type="entry name" value="ATPase_P-typ_P_site"/>
</dbReference>
<feature type="transmembrane region" description="Helical" evidence="11">
    <location>
        <begin position="878"/>
        <end position="896"/>
    </location>
</feature>
<evidence type="ECO:0000256" key="9">
    <source>
        <dbReference type="ARBA" id="ARBA00049360"/>
    </source>
</evidence>
<dbReference type="SFLD" id="SFLDS00003">
    <property type="entry name" value="Haloacid_Dehalogenase"/>
    <property type="match status" value="1"/>
</dbReference>
<feature type="transmembrane region" description="Helical" evidence="11">
    <location>
        <begin position="257"/>
        <end position="276"/>
    </location>
</feature>
<evidence type="ECO:0000256" key="3">
    <source>
        <dbReference type="ARBA" id="ARBA00022692"/>
    </source>
</evidence>
<dbReference type="SUPFAM" id="SSF81665">
    <property type="entry name" value="Calcium ATPase, transmembrane domain M"/>
    <property type="match status" value="1"/>
</dbReference>
<evidence type="ECO:0000256" key="10">
    <source>
        <dbReference type="SAM" id="MobiDB-lite"/>
    </source>
</evidence>
<evidence type="ECO:0000256" key="8">
    <source>
        <dbReference type="ARBA" id="ARBA00023136"/>
    </source>
</evidence>
<reference evidence="14" key="1">
    <citation type="journal article" date="2019" name="Int. J. Syst. Evol. Microbiol.">
        <title>The Global Catalogue of Microorganisms (GCM) 10K type strain sequencing project: providing services to taxonomists for standard genome sequencing and annotation.</title>
        <authorList>
            <consortium name="The Broad Institute Genomics Platform"/>
            <consortium name="The Broad Institute Genome Sequencing Center for Infectious Disease"/>
            <person name="Wu L."/>
            <person name="Ma J."/>
        </authorList>
    </citation>
    <scope>NUCLEOTIDE SEQUENCE [LARGE SCALE GENOMIC DNA]</scope>
    <source>
        <strain evidence="14">CCM 7043</strain>
    </source>
</reference>
<dbReference type="InterPro" id="IPR036412">
    <property type="entry name" value="HAD-like_sf"/>
</dbReference>
<evidence type="ECO:0000256" key="1">
    <source>
        <dbReference type="ARBA" id="ARBA00004651"/>
    </source>
</evidence>